<dbReference type="SMART" id="SM00271">
    <property type="entry name" value="DnaJ"/>
    <property type="match status" value="1"/>
</dbReference>
<organism evidence="2 3">
    <name type="scientific">Panagrolaimus davidi</name>
    <dbReference type="NCBI Taxonomy" id="227884"/>
    <lineage>
        <taxon>Eukaryota</taxon>
        <taxon>Metazoa</taxon>
        <taxon>Ecdysozoa</taxon>
        <taxon>Nematoda</taxon>
        <taxon>Chromadorea</taxon>
        <taxon>Rhabditida</taxon>
        <taxon>Tylenchina</taxon>
        <taxon>Panagrolaimomorpha</taxon>
        <taxon>Panagrolaimoidea</taxon>
        <taxon>Panagrolaimidae</taxon>
        <taxon>Panagrolaimus</taxon>
    </lineage>
</organism>
<keyword evidence="2" id="KW-1185">Reference proteome</keyword>
<dbReference type="InterPro" id="IPR001623">
    <property type="entry name" value="DnaJ_domain"/>
</dbReference>
<dbReference type="Pfam" id="PF00226">
    <property type="entry name" value="DnaJ"/>
    <property type="match status" value="1"/>
</dbReference>
<dbReference type="CDD" id="cd06257">
    <property type="entry name" value="DnaJ"/>
    <property type="match status" value="1"/>
</dbReference>
<dbReference type="WBParaSite" id="PDA_v2.g12463.t1">
    <property type="protein sequence ID" value="PDA_v2.g12463.t1"/>
    <property type="gene ID" value="PDA_v2.g12463"/>
</dbReference>
<protein>
    <submittedName>
        <fullName evidence="3">J domain-containing protein</fullName>
    </submittedName>
</protein>
<feature type="domain" description="J" evidence="1">
    <location>
        <begin position="17"/>
        <end position="91"/>
    </location>
</feature>
<dbReference type="SUPFAM" id="SSF46565">
    <property type="entry name" value="Chaperone J-domain"/>
    <property type="match status" value="1"/>
</dbReference>
<dbReference type="AlphaFoldDB" id="A0A914PCL8"/>
<dbReference type="PANTHER" id="PTHR44144">
    <property type="entry name" value="DNAJ HOMOLOG SUBFAMILY C MEMBER 9"/>
    <property type="match status" value="1"/>
</dbReference>
<dbReference type="InterPro" id="IPR036869">
    <property type="entry name" value="J_dom_sf"/>
</dbReference>
<dbReference type="GO" id="GO:0005634">
    <property type="term" value="C:nucleus"/>
    <property type="evidence" value="ECO:0007669"/>
    <property type="project" value="TreeGrafter"/>
</dbReference>
<dbReference type="GO" id="GO:0031072">
    <property type="term" value="F:heat shock protein binding"/>
    <property type="evidence" value="ECO:0007669"/>
    <property type="project" value="TreeGrafter"/>
</dbReference>
<proteinExistence type="predicted"/>
<dbReference type="Gene3D" id="1.10.287.110">
    <property type="entry name" value="DnaJ domain"/>
    <property type="match status" value="1"/>
</dbReference>
<accession>A0A914PCL8</accession>
<dbReference type="PROSITE" id="PS50076">
    <property type="entry name" value="DNAJ_2"/>
    <property type="match status" value="1"/>
</dbReference>
<name>A0A914PCL8_9BILA</name>
<dbReference type="GO" id="GO:0005737">
    <property type="term" value="C:cytoplasm"/>
    <property type="evidence" value="ECO:0007669"/>
    <property type="project" value="TreeGrafter"/>
</dbReference>
<evidence type="ECO:0000259" key="1">
    <source>
        <dbReference type="PROSITE" id="PS50076"/>
    </source>
</evidence>
<dbReference type="PANTHER" id="PTHR44144:SF1">
    <property type="entry name" value="DNAJ HOMOLOG SUBFAMILY C MEMBER 9"/>
    <property type="match status" value="1"/>
</dbReference>
<sequence>MSSTISKNCIDAFQTNDLYAILGITAEEKEDLSDAILKKAYHKKAFEWHPDMHADKQPEEVAVAKRKFQVLADAHRILRNPRMKAIYDAEGLVDDDNFVDSDDEVDNGQEVPLYFIIEAPGYEIRRRISGTTTILVFDFNDPNKCYRYHNHGKNVYYCTKCQNEKHNCNAYIGERSNGEKYIKMKNDHVCEPIEYYDDETVTTKNFEEYKRENGKEIFLFAGDNFYQYYYDTSKNCYICAQCKINGKNTQAALIPQTRELEVETFHWCEPQPYIPKIKEPNFLIRETKSGNPQIIVFADKSKKSCYKFRWNKRSSFLCAKCRVIGRILKPSKGKKFFQLYKQHKCDPVSYKSS</sequence>
<evidence type="ECO:0000313" key="2">
    <source>
        <dbReference type="Proteomes" id="UP000887578"/>
    </source>
</evidence>
<dbReference type="InterPro" id="IPR052594">
    <property type="entry name" value="J_domain-containing_protein"/>
</dbReference>
<evidence type="ECO:0000313" key="3">
    <source>
        <dbReference type="WBParaSite" id="PDA_v2.g12463.t1"/>
    </source>
</evidence>
<reference evidence="3" key="1">
    <citation type="submission" date="2022-11" db="UniProtKB">
        <authorList>
            <consortium name="WormBaseParasite"/>
        </authorList>
    </citation>
    <scope>IDENTIFICATION</scope>
</reference>
<dbReference type="Proteomes" id="UP000887578">
    <property type="component" value="Unplaced"/>
</dbReference>